<dbReference type="PANTHER" id="PTHR40763">
    <property type="entry name" value="MEMBRANE PROTEIN-RELATED"/>
    <property type="match status" value="1"/>
</dbReference>
<dbReference type="Pfam" id="PF08044">
    <property type="entry name" value="DUF1707"/>
    <property type="match status" value="1"/>
</dbReference>
<dbReference type="RefSeq" id="WP_109333306.1">
    <property type="nucleotide sequence ID" value="NZ_CP021354.1"/>
</dbReference>
<dbReference type="OrthoDB" id="4772576at2"/>
<dbReference type="Proteomes" id="UP000245711">
    <property type="component" value="Chromosome"/>
</dbReference>
<dbReference type="InterPro" id="IPR012551">
    <property type="entry name" value="DUF1707_SHOCT-like"/>
</dbReference>
<evidence type="ECO:0000313" key="3">
    <source>
        <dbReference type="Proteomes" id="UP000245711"/>
    </source>
</evidence>
<keyword evidence="3" id="KW-1185">Reference proteome</keyword>
<dbReference type="KEGG" id="roz:CBI38_25460"/>
<reference evidence="2 3" key="1">
    <citation type="submission" date="2017-05" db="EMBL/GenBank/DDBJ databases">
        <title>Isolation of Rhodococcus sp. S2-17 biodegrading of BP-3.</title>
        <authorList>
            <person name="Lee Y."/>
            <person name="Kim K.H."/>
            <person name="Chun B.H."/>
            <person name="Jung H.S."/>
            <person name="Jeon C.O."/>
        </authorList>
    </citation>
    <scope>NUCLEOTIDE SEQUENCE [LARGE SCALE GENOMIC DNA]</scope>
    <source>
        <strain evidence="2 3">S2-17</strain>
    </source>
</reference>
<evidence type="ECO:0000313" key="2">
    <source>
        <dbReference type="EMBL" id="AWK74406.1"/>
    </source>
</evidence>
<dbReference type="AlphaFoldDB" id="A0A2S2C0I6"/>
<dbReference type="PANTHER" id="PTHR40763:SF5">
    <property type="entry name" value="MEMBRANE PROTEIN"/>
    <property type="match status" value="1"/>
</dbReference>
<protein>
    <recommendedName>
        <fullName evidence="1">DUF1707 domain-containing protein</fullName>
    </recommendedName>
</protein>
<organism evidence="2 3">
    <name type="scientific">Rhodococcus oxybenzonivorans</name>
    <dbReference type="NCBI Taxonomy" id="1990687"/>
    <lineage>
        <taxon>Bacteria</taxon>
        <taxon>Bacillati</taxon>
        <taxon>Actinomycetota</taxon>
        <taxon>Actinomycetes</taxon>
        <taxon>Mycobacteriales</taxon>
        <taxon>Nocardiaceae</taxon>
        <taxon>Rhodococcus</taxon>
    </lineage>
</organism>
<gene>
    <name evidence="2" type="ORF">CBI38_25460</name>
</gene>
<sequence length="222" mass="23764">MEARDLRVSDAEREHVGELLQRAVGQGMLSLGEFTERMDTALAAKTRGELNAVLVDLPGIQLISEFVPPPYPDRPYAARPVPPSPAPAPAPSVGHHVSVPPPGEIIRGRMSSITRTGSWSVPASLRVDTRVSSVNLDFTRAVMATQVVYLDVDDYASSLTLIVPAEATVDLNGIETVGGSATNKVRSGPPIGPLHLVVRGKVRFGTVTARHPFGTSLRNMFQ</sequence>
<name>A0A2S2C0I6_9NOCA</name>
<feature type="domain" description="DUF1707" evidence="1">
    <location>
        <begin position="6"/>
        <end position="58"/>
    </location>
</feature>
<accession>A0A2S2C0I6</accession>
<dbReference type="EMBL" id="CP021354">
    <property type="protein sequence ID" value="AWK74406.1"/>
    <property type="molecule type" value="Genomic_DNA"/>
</dbReference>
<evidence type="ECO:0000259" key="1">
    <source>
        <dbReference type="Pfam" id="PF08044"/>
    </source>
</evidence>
<proteinExistence type="predicted"/>